<dbReference type="AlphaFoldDB" id="A0A8A0RPQ6"/>
<evidence type="ECO:0000256" key="1">
    <source>
        <dbReference type="ARBA" id="ARBA00001933"/>
    </source>
</evidence>
<dbReference type="Gene3D" id="3.90.1150.10">
    <property type="entry name" value="Aspartate Aminotransferase, domain 1"/>
    <property type="match status" value="1"/>
</dbReference>
<dbReference type="InterPro" id="IPR000192">
    <property type="entry name" value="Aminotrans_V_dom"/>
</dbReference>
<dbReference type="Gene3D" id="3.40.640.10">
    <property type="entry name" value="Type I PLP-dependent aspartate aminotransferase-like (Major domain)"/>
    <property type="match status" value="1"/>
</dbReference>
<dbReference type="InterPro" id="IPR020578">
    <property type="entry name" value="Aminotrans_V_PyrdxlP_BS"/>
</dbReference>
<dbReference type="Gene3D" id="1.10.260.50">
    <property type="match status" value="1"/>
</dbReference>
<comment type="cofactor">
    <cofactor evidence="1 7">
        <name>pyridoxal 5'-phosphate</name>
        <dbReference type="ChEBI" id="CHEBI:597326"/>
    </cofactor>
</comment>
<evidence type="ECO:0000256" key="5">
    <source>
        <dbReference type="ARBA" id="ARBA00023004"/>
    </source>
</evidence>
<dbReference type="PANTHER" id="PTHR11601">
    <property type="entry name" value="CYSTEINE DESULFURYLASE FAMILY MEMBER"/>
    <property type="match status" value="1"/>
</dbReference>
<dbReference type="PROSITE" id="PS00595">
    <property type="entry name" value="AA_TRANSFER_CLASS_5"/>
    <property type="match status" value="1"/>
</dbReference>
<evidence type="ECO:0000313" key="10">
    <source>
        <dbReference type="Proteomes" id="UP000662904"/>
    </source>
</evidence>
<evidence type="ECO:0000256" key="3">
    <source>
        <dbReference type="ARBA" id="ARBA00022723"/>
    </source>
</evidence>
<evidence type="ECO:0000313" key="9">
    <source>
        <dbReference type="EMBL" id="QSQ09560.1"/>
    </source>
</evidence>
<dbReference type="InterPro" id="IPR016454">
    <property type="entry name" value="Cysteine_dSase"/>
</dbReference>
<evidence type="ECO:0000256" key="4">
    <source>
        <dbReference type="ARBA" id="ARBA00022898"/>
    </source>
</evidence>
<proteinExistence type="inferred from homology"/>
<evidence type="ECO:0000259" key="8">
    <source>
        <dbReference type="Pfam" id="PF00266"/>
    </source>
</evidence>
<dbReference type="Pfam" id="PF00266">
    <property type="entry name" value="Aminotran_5"/>
    <property type="match status" value="1"/>
</dbReference>
<dbReference type="GO" id="GO:0051536">
    <property type="term" value="F:iron-sulfur cluster binding"/>
    <property type="evidence" value="ECO:0007669"/>
    <property type="project" value="UniProtKB-KW"/>
</dbReference>
<dbReference type="InterPro" id="IPR015421">
    <property type="entry name" value="PyrdxlP-dep_Trfase_major"/>
</dbReference>
<protein>
    <submittedName>
        <fullName evidence="9">Cysteine desulfurase IscS</fullName>
        <ecNumber evidence="9">2.8.1.7</ecNumber>
    </submittedName>
</protein>
<evidence type="ECO:0000256" key="2">
    <source>
        <dbReference type="ARBA" id="ARBA00006490"/>
    </source>
</evidence>
<dbReference type="GO" id="GO:0046872">
    <property type="term" value="F:metal ion binding"/>
    <property type="evidence" value="ECO:0007669"/>
    <property type="project" value="UniProtKB-KW"/>
</dbReference>
<evidence type="ECO:0000256" key="6">
    <source>
        <dbReference type="ARBA" id="ARBA00023014"/>
    </source>
</evidence>
<dbReference type="KEGG" id="kme:H0A61_01933"/>
<keyword evidence="9" id="KW-0808">Transferase</keyword>
<dbReference type="NCBIfam" id="NF002806">
    <property type="entry name" value="PRK02948.1"/>
    <property type="match status" value="1"/>
</dbReference>
<dbReference type="Proteomes" id="UP000662904">
    <property type="component" value="Chromosome"/>
</dbReference>
<dbReference type="PIRSF" id="PIRSF005572">
    <property type="entry name" value="NifS"/>
    <property type="match status" value="1"/>
</dbReference>
<name>A0A8A0RPQ6_9FIRM</name>
<keyword evidence="10" id="KW-1185">Reference proteome</keyword>
<feature type="domain" description="Aminotransferase class V" evidence="8">
    <location>
        <begin position="5"/>
        <end position="372"/>
    </location>
</feature>
<dbReference type="EMBL" id="CP059066">
    <property type="protein sequence ID" value="QSQ09560.1"/>
    <property type="molecule type" value="Genomic_DNA"/>
</dbReference>
<keyword evidence="3" id="KW-0479">Metal-binding</keyword>
<dbReference type="SUPFAM" id="SSF53383">
    <property type="entry name" value="PLP-dependent transferases"/>
    <property type="match status" value="1"/>
</dbReference>
<dbReference type="RefSeq" id="WP_206706912.1">
    <property type="nucleotide sequence ID" value="NZ_CP059066.1"/>
</dbReference>
<dbReference type="PANTHER" id="PTHR11601:SF50">
    <property type="entry name" value="CYSTEINE DESULFURASE ISCS 2-RELATED"/>
    <property type="match status" value="1"/>
</dbReference>
<accession>A0A8A0RPQ6</accession>
<dbReference type="EC" id="2.8.1.7" evidence="9"/>
<comment type="similarity">
    <text evidence="2">Belongs to the class-V pyridoxal-phosphate-dependent aminotransferase family. NifS/IscS subfamily.</text>
</comment>
<reference evidence="9" key="1">
    <citation type="submission" date="2020-07" db="EMBL/GenBank/DDBJ databases">
        <title>Koleobacter methoxysyntrophicus gen. nov., sp. nov., a novel anaerobic bacterium isolated from deep subsurface oil field and proposal of Koleobacterales ord. nov. in the phylum Firmicutes.</title>
        <authorList>
            <person name="Sakamoto S."/>
            <person name="Tamaki H."/>
        </authorList>
    </citation>
    <scope>NUCLEOTIDE SEQUENCE</scope>
    <source>
        <strain evidence="9">NRmbB1</strain>
    </source>
</reference>
<dbReference type="FunFam" id="3.40.640.10:FF:000084">
    <property type="entry name" value="IscS-like cysteine desulfurase"/>
    <property type="match status" value="1"/>
</dbReference>
<keyword evidence="4" id="KW-0663">Pyridoxal phosphate</keyword>
<dbReference type="InterPro" id="IPR015424">
    <property type="entry name" value="PyrdxlP-dep_Trfase"/>
</dbReference>
<evidence type="ECO:0000256" key="7">
    <source>
        <dbReference type="RuleBase" id="RU004504"/>
    </source>
</evidence>
<keyword evidence="6" id="KW-0411">Iron-sulfur</keyword>
<sequence length="390" mass="42951">MSKEIYFDNSATTKVRKEVIDVILSTFNENYGNPSSLHKKGIQAEKAVEISREIIANALKCNSSEIFFTSGGTEANNLAIKGAAYRYKRRGKHLITSNIEHPSVINTFKYLENEGFDVSYIDVNKDGIVIIDELKKEITPETILVSIMMVNNEIGSIQPVEEISRIISSQSQNKIIFHVDAVQGFGKIPIDVGNMGIDLLTISGHKFHGPKGIGALYIRSGIELIPLIAGGEQERGLRSGTENVPGIVGLGKAAELAVTGLKEFKSKVSELKEHLSRRIIEEIPGVRINGPICDDPHSAPHIINISFKGIKGEILVHAMEQYGIYLSTGSACSSRKSHSSHVLKAIGCEDEELEGAIRFSFSAFNTVDEVDYCVEKLKEEVKELRSIIRR</sequence>
<organism evidence="9 10">
    <name type="scientific">Koleobacter methoxysyntrophicus</name>
    <dbReference type="NCBI Taxonomy" id="2751313"/>
    <lineage>
        <taxon>Bacteria</taxon>
        <taxon>Bacillati</taxon>
        <taxon>Bacillota</taxon>
        <taxon>Clostridia</taxon>
        <taxon>Koleobacterales</taxon>
        <taxon>Koleobacteraceae</taxon>
        <taxon>Koleobacter</taxon>
    </lineage>
</organism>
<gene>
    <name evidence="9" type="primary">iscS_1</name>
    <name evidence="9" type="ORF">H0A61_01933</name>
</gene>
<dbReference type="GO" id="GO:0031071">
    <property type="term" value="F:cysteine desulfurase activity"/>
    <property type="evidence" value="ECO:0007669"/>
    <property type="project" value="UniProtKB-EC"/>
</dbReference>
<keyword evidence="5" id="KW-0408">Iron</keyword>
<dbReference type="InterPro" id="IPR015422">
    <property type="entry name" value="PyrdxlP-dep_Trfase_small"/>
</dbReference>